<dbReference type="PANTHER" id="PTHR32114">
    <property type="entry name" value="ABC TRANSPORTER ABCH.3"/>
    <property type="match status" value="1"/>
</dbReference>
<evidence type="ECO:0000313" key="6">
    <source>
        <dbReference type="EMBL" id="MDA3732350.1"/>
    </source>
</evidence>
<evidence type="ECO:0000259" key="5">
    <source>
        <dbReference type="Pfam" id="PF13175"/>
    </source>
</evidence>
<feature type="coiled-coil region" evidence="4">
    <location>
        <begin position="463"/>
        <end position="517"/>
    </location>
</feature>
<dbReference type="RefSeq" id="WP_271012532.1">
    <property type="nucleotide sequence ID" value="NZ_JAQIFT010000047.1"/>
</dbReference>
<dbReference type="PANTHER" id="PTHR32114:SF2">
    <property type="entry name" value="ABC TRANSPORTER ABCH.3"/>
    <property type="match status" value="1"/>
</dbReference>
<reference evidence="6" key="1">
    <citation type="journal article" date="2023" name="Int. J. Syst. Evol. Microbiol.">
        <title>&lt;i&gt;Holtiella tumoricola&lt;/i&gt; gen. nov. sp. nov., isolated from a human clinical sample.</title>
        <authorList>
            <person name="Allen-Vercoe E."/>
            <person name="Daigneault M.C."/>
            <person name="Vancuren S.J."/>
            <person name="Cochrane K."/>
            <person name="O'Neal L.L."/>
            <person name="Sankaranarayanan K."/>
            <person name="Lawson P.A."/>
        </authorList>
    </citation>
    <scope>NUCLEOTIDE SEQUENCE</scope>
    <source>
        <strain evidence="6">CC70A</strain>
    </source>
</reference>
<accession>A0AA42J1G0</accession>
<dbReference type="Gene3D" id="1.10.287.1490">
    <property type="match status" value="1"/>
</dbReference>
<dbReference type="InterPro" id="IPR041685">
    <property type="entry name" value="AAA_GajA/Old/RecF-like"/>
</dbReference>
<comment type="caution">
    <text evidence="6">The sequence shown here is derived from an EMBL/GenBank/DDBJ whole genome shotgun (WGS) entry which is preliminary data.</text>
</comment>
<dbReference type="EMBL" id="JAQIFT010000047">
    <property type="protein sequence ID" value="MDA3732350.1"/>
    <property type="molecule type" value="Genomic_DNA"/>
</dbReference>
<comment type="similarity">
    <text evidence="1">Belongs to the SMC family. SbcC subfamily.</text>
</comment>
<evidence type="ECO:0000256" key="4">
    <source>
        <dbReference type="SAM" id="Coils"/>
    </source>
</evidence>
<name>A0AA42J1G0_9FIRM</name>
<protein>
    <recommendedName>
        <fullName evidence="3">Nuclease SbcCD subunit C</fullName>
    </recommendedName>
</protein>
<feature type="domain" description="Endonuclease GajA/Old nuclease/RecF-like AAA" evidence="5">
    <location>
        <begin position="5"/>
        <end position="318"/>
    </location>
</feature>
<gene>
    <name evidence="6" type="ORF">PBV87_12715</name>
</gene>
<evidence type="ECO:0000256" key="1">
    <source>
        <dbReference type="ARBA" id="ARBA00006930"/>
    </source>
</evidence>
<dbReference type="Proteomes" id="UP001169242">
    <property type="component" value="Unassembled WGS sequence"/>
</dbReference>
<evidence type="ECO:0000256" key="3">
    <source>
        <dbReference type="ARBA" id="ARBA00013368"/>
    </source>
</evidence>
<keyword evidence="7" id="KW-1185">Reference proteome</keyword>
<keyword evidence="4" id="KW-0175">Coiled coil</keyword>
<organism evidence="6 7">
    <name type="scientific">Holtiella tumoricola</name>
    <dbReference type="NCBI Taxonomy" id="3018743"/>
    <lineage>
        <taxon>Bacteria</taxon>
        <taxon>Bacillati</taxon>
        <taxon>Bacillota</taxon>
        <taxon>Clostridia</taxon>
        <taxon>Lachnospirales</taxon>
        <taxon>Cellulosilyticaceae</taxon>
        <taxon>Holtiella</taxon>
    </lineage>
</organism>
<dbReference type="InterPro" id="IPR027417">
    <property type="entry name" value="P-loop_NTPase"/>
</dbReference>
<dbReference type="Gene3D" id="3.40.50.300">
    <property type="entry name" value="P-loop containing nucleotide triphosphate hydrolases"/>
    <property type="match status" value="1"/>
</dbReference>
<sequence>MKLLLKVLELKNFKGIKERRIFFDTTETRIYGANGTGKTTIADAFSWLLYDKDSQERKDFEIKPLTEHNEPIHFLNTEVAADFVLNGKTFTLGKLFREKWVKKRGQAEQEFSGHETVYYIDGVPCKKSEYQEYVNEIINEKTFKLLTNPLAFEAMKWQDKRKFLFEVCGNIADNQIEGYEKLQETLAGKSADEYKKSLTATKKKLKSDIENIPPRIDEQTRSLEEGIEPLEVLQAKIDQKEAYKAELEKQLEATDAQFDEIRTKQRQILSLERTREEIKRAHNKSTYEEYSQNKDRLEALKRDLSNHTYEQDSIVKKIEALKEDEVILTSKVADRRNEWMKIAEETFDEHKAICPTCGQDLPSEEVEKLKSKYIDEKAIRQEHVLNEANIIKADLLNTQHNMQNLTTRFEEIACQLVSIQSNINEVEKILEQPIDSTPCDTSEIDAQIDILKKEVQAFATVDNEAIKQAIKMEEINIQNIKLRVAKHDSNTKTLARIKELQEQLKDLQCKLADAEQVEIMIEDFTKAKVEMLEANINSKFKNVSFKLFDQQINGGLVECCESLINGVPFSNANNAAQVQAGIEIINVLSEHYGMNAPIFIDNRESVTDIPVTQSQVIDLIVSAVDKELRIE</sequence>
<comment type="subunit">
    <text evidence="2">Heterodimer of SbcC and SbcD.</text>
</comment>
<dbReference type="SUPFAM" id="SSF52540">
    <property type="entry name" value="P-loop containing nucleoside triphosphate hydrolases"/>
    <property type="match status" value="1"/>
</dbReference>
<evidence type="ECO:0000256" key="2">
    <source>
        <dbReference type="ARBA" id="ARBA00011322"/>
    </source>
</evidence>
<dbReference type="Pfam" id="PF13175">
    <property type="entry name" value="AAA_15"/>
    <property type="match status" value="1"/>
</dbReference>
<feature type="coiled-coil region" evidence="4">
    <location>
        <begin position="230"/>
        <end position="307"/>
    </location>
</feature>
<proteinExistence type="inferred from homology"/>
<evidence type="ECO:0000313" key="7">
    <source>
        <dbReference type="Proteomes" id="UP001169242"/>
    </source>
</evidence>
<dbReference type="AlphaFoldDB" id="A0AA42J1G0"/>